<proteinExistence type="predicted"/>
<name>A0A163LLS3_DIDRA</name>
<evidence type="ECO:0000256" key="2">
    <source>
        <dbReference type="SAM" id="MobiDB-lite"/>
    </source>
</evidence>
<feature type="compositionally biased region" description="Polar residues" evidence="2">
    <location>
        <begin position="42"/>
        <end position="51"/>
    </location>
</feature>
<reference evidence="3 4" key="1">
    <citation type="journal article" date="2016" name="Sci. Rep.">
        <title>Draft genome sequencing and secretome analysis of fungal phytopathogen Ascochyta rabiei provides insight into the necrotrophic effector repertoire.</title>
        <authorList>
            <person name="Verma S."/>
            <person name="Gazara R.K."/>
            <person name="Nizam S."/>
            <person name="Parween S."/>
            <person name="Chattopadhyay D."/>
            <person name="Verma P.K."/>
        </authorList>
    </citation>
    <scope>NUCLEOTIDE SEQUENCE [LARGE SCALE GENOMIC DNA]</scope>
    <source>
        <strain evidence="3 4">ArDII</strain>
    </source>
</reference>
<dbReference type="EMBL" id="JYNV01000044">
    <property type="protein sequence ID" value="KZM27907.1"/>
    <property type="molecule type" value="Genomic_DNA"/>
</dbReference>
<evidence type="ECO:0000313" key="3">
    <source>
        <dbReference type="EMBL" id="KZM27907.1"/>
    </source>
</evidence>
<evidence type="ECO:0000256" key="1">
    <source>
        <dbReference type="SAM" id="Coils"/>
    </source>
</evidence>
<accession>A0A163LLS3</accession>
<keyword evidence="4" id="KW-1185">Reference proteome</keyword>
<protein>
    <submittedName>
        <fullName evidence="3">Uncharacterized protein</fullName>
    </submittedName>
</protein>
<comment type="caution">
    <text evidence="3">The sequence shown here is derived from an EMBL/GenBank/DDBJ whole genome shotgun (WGS) entry which is preliminary data.</text>
</comment>
<dbReference type="Proteomes" id="UP000076837">
    <property type="component" value="Unassembled WGS sequence"/>
</dbReference>
<gene>
    <name evidence="3" type="ORF">ST47_g944</name>
</gene>
<keyword evidence="1" id="KW-0175">Coiled coil</keyword>
<dbReference type="AlphaFoldDB" id="A0A163LLS3"/>
<evidence type="ECO:0000313" key="4">
    <source>
        <dbReference type="Proteomes" id="UP000076837"/>
    </source>
</evidence>
<feature type="region of interest" description="Disordered" evidence="2">
    <location>
        <begin position="37"/>
        <end position="83"/>
    </location>
</feature>
<organism evidence="3 4">
    <name type="scientific">Didymella rabiei</name>
    <name type="common">Chickpea ascochyta blight fungus</name>
    <name type="synonym">Mycosphaerella rabiei</name>
    <dbReference type="NCBI Taxonomy" id="5454"/>
    <lineage>
        <taxon>Eukaryota</taxon>
        <taxon>Fungi</taxon>
        <taxon>Dikarya</taxon>
        <taxon>Ascomycota</taxon>
        <taxon>Pezizomycotina</taxon>
        <taxon>Dothideomycetes</taxon>
        <taxon>Pleosporomycetidae</taxon>
        <taxon>Pleosporales</taxon>
        <taxon>Pleosporineae</taxon>
        <taxon>Didymellaceae</taxon>
        <taxon>Ascochyta</taxon>
    </lineage>
</organism>
<sequence>MSADTFALGAAPYLTEFSMSVEPPRFYLDGALSSPEPGLSSCAGQVTSASLSDHEEDLRSNKRRRVTAPSHRDVSEPSTPRSGHVRNAFAALRQGLQDLQQEFDSQERGLDGLRFELEDTRTEIRSLKDELLTTRKELKLYKLNTASKLGEQELQLIALDKCKQDARVAIRLTSTYRELLVHERAESVRLRMELKAKDVLPVEHAQKLPAASTTQKSAIKDGELPKVNLIRAMHDTQRQGDEKVLSASFNADTKRQTNFAAGRSDSLHGGDGFMEIARPTGCGNTF</sequence>
<feature type="coiled-coil region" evidence="1">
    <location>
        <begin position="96"/>
        <end position="144"/>
    </location>
</feature>